<dbReference type="Gene3D" id="3.80.10.10">
    <property type="entry name" value="Ribonuclease Inhibitor"/>
    <property type="match status" value="1"/>
</dbReference>
<dbReference type="PANTHER" id="PTHR15140">
    <property type="entry name" value="TUBULIN-SPECIFIC CHAPERONE E"/>
    <property type="match status" value="1"/>
</dbReference>
<evidence type="ECO:0000313" key="2">
    <source>
        <dbReference type="Proteomes" id="UP001558713"/>
    </source>
</evidence>
<accession>A0ABD1BM29</accession>
<dbReference type="PANTHER" id="PTHR15140:SF37">
    <property type="entry name" value="UBIQUITIN-LIKE DOMAIN-CONTAINING PROTEIN"/>
    <property type="match status" value="1"/>
</dbReference>
<organism evidence="1 2">
    <name type="scientific">Cardamine amara subsp. amara</name>
    <dbReference type="NCBI Taxonomy" id="228776"/>
    <lineage>
        <taxon>Eukaryota</taxon>
        <taxon>Viridiplantae</taxon>
        <taxon>Streptophyta</taxon>
        <taxon>Embryophyta</taxon>
        <taxon>Tracheophyta</taxon>
        <taxon>Spermatophyta</taxon>
        <taxon>Magnoliopsida</taxon>
        <taxon>eudicotyledons</taxon>
        <taxon>Gunneridae</taxon>
        <taxon>Pentapetalae</taxon>
        <taxon>rosids</taxon>
        <taxon>malvids</taxon>
        <taxon>Brassicales</taxon>
        <taxon>Brassicaceae</taxon>
        <taxon>Cardamineae</taxon>
        <taxon>Cardamine</taxon>
    </lineage>
</organism>
<sequence length="129" mass="15323">MPILEKLLHLNEVNLWYKSFSGRKMVCSGGGFPQLQKLEFYWLEEWEEWIIEEGSMPLLHTLEVRNCQKLKELPDGLRFIYSLKEFIMDKERKGGILEGGEDYCKVKHIPSVKFKRRRGCQQLQTICTR</sequence>
<dbReference type="InterPro" id="IPR032675">
    <property type="entry name" value="LRR_dom_sf"/>
</dbReference>
<dbReference type="Proteomes" id="UP001558713">
    <property type="component" value="Unassembled WGS sequence"/>
</dbReference>
<protein>
    <submittedName>
        <fullName evidence="1">Disease resistance protein</fullName>
    </submittedName>
</protein>
<reference evidence="1 2" key="1">
    <citation type="submission" date="2024-04" db="EMBL/GenBank/DDBJ databases">
        <title>Genome assembly C_amara_ONT_v2.</title>
        <authorList>
            <person name="Yant L."/>
            <person name="Moore C."/>
            <person name="Slenker M."/>
        </authorList>
    </citation>
    <scope>NUCLEOTIDE SEQUENCE [LARGE SCALE GENOMIC DNA]</scope>
    <source>
        <tissue evidence="1">Leaf</tissue>
    </source>
</reference>
<dbReference type="EMBL" id="JBANAX010000219">
    <property type="protein sequence ID" value="KAL1218248.1"/>
    <property type="molecule type" value="Genomic_DNA"/>
</dbReference>
<gene>
    <name evidence="1" type="ORF">V5N11_000873</name>
</gene>
<name>A0ABD1BM29_CARAN</name>
<dbReference type="AlphaFoldDB" id="A0ABD1BM29"/>
<comment type="caution">
    <text evidence="1">The sequence shown here is derived from an EMBL/GenBank/DDBJ whole genome shotgun (WGS) entry which is preliminary data.</text>
</comment>
<dbReference type="SUPFAM" id="SSF52058">
    <property type="entry name" value="L domain-like"/>
    <property type="match status" value="1"/>
</dbReference>
<evidence type="ECO:0000313" key="1">
    <source>
        <dbReference type="EMBL" id="KAL1218248.1"/>
    </source>
</evidence>
<proteinExistence type="predicted"/>
<keyword evidence="2" id="KW-1185">Reference proteome</keyword>